<keyword evidence="3" id="KW-1133">Transmembrane helix</keyword>
<keyword evidence="3" id="KW-0472">Membrane</keyword>
<keyword evidence="3" id="KW-0812">Transmembrane</keyword>
<evidence type="ECO:0000256" key="3">
    <source>
        <dbReference type="RuleBase" id="RU363129"/>
    </source>
</evidence>
<proteinExistence type="inferred from homology"/>
<sequence>MYCSDKIVSVNKKLISKICIFCLSISLGLFVLNVNNCIYRVRVDGAIWDGVKLCGFTHSFRSFGKECDLMESLSPPAKILRLTCAKADHRHKMAVRMMELRRLNELKVKMSRSYRNQSLAEKPSTDKLHGFVTIHHPCGRLGNTMFQIASLLGIARTNNLIPVGFNVDGKNISVFEGVWFFDKAHMATVSVNNNFCVVKEDGVGTYAPKTGNLSANCKNSSASISGCLQSWKYFANSTLEVSLLLTFAAGIYRSAEVRLIQGYAQLEKHPENLGRLLTIGVHVRRTDFTQAGWNNYGLVPAPEKYLLGTLSEVEAKYPSSLIFVIGDDYGYSKTLFNRTNIHVFPPSEFPEVDMAVMHMMDRLIISAGSFGWWCGYLSRADEVYYYKDWPKIGSGLELLFNRKDYFPSHWTGRS</sequence>
<feature type="transmembrane region" description="Helical" evidence="3">
    <location>
        <begin position="14"/>
        <end position="32"/>
    </location>
</feature>
<evidence type="ECO:0000256" key="2">
    <source>
        <dbReference type="ARBA" id="ARBA00022679"/>
    </source>
</evidence>
<dbReference type="EMBL" id="BDGG01000001">
    <property type="protein sequence ID" value="GAU90463.1"/>
    <property type="molecule type" value="Genomic_DNA"/>
</dbReference>
<dbReference type="InterPro" id="IPR002516">
    <property type="entry name" value="Glyco_trans_11"/>
</dbReference>
<keyword evidence="3" id="KW-0325">Glycoprotein</keyword>
<comment type="subcellular location">
    <subcellularLocation>
        <location evidence="3">Golgi apparatus</location>
        <location evidence="3">Golgi stack membrane</location>
        <topology evidence="3">Single-pass type II membrane protein</topology>
    </subcellularLocation>
</comment>
<dbReference type="UniPathway" id="UPA00378"/>
<evidence type="ECO:0000313" key="5">
    <source>
        <dbReference type="Proteomes" id="UP000186922"/>
    </source>
</evidence>
<keyword evidence="2 3" id="KW-0808">Transferase</keyword>
<dbReference type="Proteomes" id="UP000186922">
    <property type="component" value="Unassembled WGS sequence"/>
</dbReference>
<dbReference type="PANTHER" id="PTHR11927:SF9">
    <property type="entry name" value="L-FUCOSYLTRANSFERASE"/>
    <property type="match status" value="1"/>
</dbReference>
<protein>
    <recommendedName>
        <fullName evidence="3">L-Fucosyltransferase</fullName>
        <ecNumber evidence="3">2.4.1.-</ecNumber>
    </recommendedName>
</protein>
<dbReference type="GO" id="GO:0032580">
    <property type="term" value="C:Golgi cisterna membrane"/>
    <property type="evidence" value="ECO:0007669"/>
    <property type="project" value="UniProtKB-SubCell"/>
</dbReference>
<dbReference type="Pfam" id="PF01531">
    <property type="entry name" value="Glyco_transf_11"/>
    <property type="match status" value="1"/>
</dbReference>
<organism evidence="4 5">
    <name type="scientific">Ramazzottius varieornatus</name>
    <name type="common">Water bear</name>
    <name type="synonym">Tardigrade</name>
    <dbReference type="NCBI Taxonomy" id="947166"/>
    <lineage>
        <taxon>Eukaryota</taxon>
        <taxon>Metazoa</taxon>
        <taxon>Ecdysozoa</taxon>
        <taxon>Tardigrada</taxon>
        <taxon>Eutardigrada</taxon>
        <taxon>Parachela</taxon>
        <taxon>Hypsibioidea</taxon>
        <taxon>Ramazzottiidae</taxon>
        <taxon>Ramazzottius</taxon>
    </lineage>
</organism>
<accession>A0A1D1UVR3</accession>
<comment type="pathway">
    <text evidence="3">Protein modification; protein glycosylation.</text>
</comment>
<comment type="caution">
    <text evidence="4">The sequence shown here is derived from an EMBL/GenBank/DDBJ whole genome shotgun (WGS) entry which is preliminary data.</text>
</comment>
<keyword evidence="5" id="KW-1185">Reference proteome</keyword>
<evidence type="ECO:0000256" key="1">
    <source>
        <dbReference type="ARBA" id="ARBA00022676"/>
    </source>
</evidence>
<reference evidence="4 5" key="1">
    <citation type="journal article" date="2016" name="Nat. Commun.">
        <title>Extremotolerant tardigrade genome and improved radiotolerance of human cultured cells by tardigrade-unique protein.</title>
        <authorList>
            <person name="Hashimoto T."/>
            <person name="Horikawa D.D."/>
            <person name="Saito Y."/>
            <person name="Kuwahara H."/>
            <person name="Kozuka-Hata H."/>
            <person name="Shin-I T."/>
            <person name="Minakuchi Y."/>
            <person name="Ohishi K."/>
            <person name="Motoyama A."/>
            <person name="Aizu T."/>
            <person name="Enomoto A."/>
            <person name="Kondo K."/>
            <person name="Tanaka S."/>
            <person name="Hara Y."/>
            <person name="Koshikawa S."/>
            <person name="Sagara H."/>
            <person name="Miura T."/>
            <person name="Yokobori S."/>
            <person name="Miyagawa K."/>
            <person name="Suzuki Y."/>
            <person name="Kubo T."/>
            <person name="Oyama M."/>
            <person name="Kohara Y."/>
            <person name="Fujiyama A."/>
            <person name="Arakawa K."/>
            <person name="Katayama T."/>
            <person name="Toyoda A."/>
            <person name="Kunieda T."/>
        </authorList>
    </citation>
    <scope>NUCLEOTIDE SEQUENCE [LARGE SCALE GENOMIC DNA]</scope>
    <source>
        <strain evidence="4 5">YOKOZUNA-1</strain>
    </source>
</reference>
<dbReference type="GO" id="GO:0008107">
    <property type="term" value="F:galactoside 2-alpha-L-fucosyltransferase activity"/>
    <property type="evidence" value="ECO:0007669"/>
    <property type="project" value="InterPro"/>
</dbReference>
<comment type="similarity">
    <text evidence="3">Belongs to the glycosyltransferase 11 family.</text>
</comment>
<dbReference type="PANTHER" id="PTHR11927">
    <property type="entry name" value="GALACTOSIDE 2-L-FUCOSYLTRANSFERASE"/>
    <property type="match status" value="1"/>
</dbReference>
<dbReference type="AlphaFoldDB" id="A0A1D1UVR3"/>
<dbReference type="CDD" id="cd11301">
    <property type="entry name" value="Fut1_Fut2_like"/>
    <property type="match status" value="1"/>
</dbReference>
<keyword evidence="3" id="KW-0333">Golgi apparatus</keyword>
<keyword evidence="1 3" id="KW-0328">Glycosyltransferase</keyword>
<dbReference type="STRING" id="947166.A0A1D1UVR3"/>
<dbReference type="EC" id="2.4.1.-" evidence="3"/>
<gene>
    <name evidence="4" type="primary">RvY_02874-1</name>
    <name evidence="4" type="synonym">RvY_02874.1</name>
    <name evidence="4" type="ORF">RvY_02874</name>
</gene>
<dbReference type="OrthoDB" id="3226at2759"/>
<evidence type="ECO:0000313" key="4">
    <source>
        <dbReference type="EMBL" id="GAU90463.1"/>
    </source>
</evidence>
<name>A0A1D1UVR3_RAMVA</name>
<keyword evidence="3" id="KW-0735">Signal-anchor</keyword>
<dbReference type="GO" id="GO:0005975">
    <property type="term" value="P:carbohydrate metabolic process"/>
    <property type="evidence" value="ECO:0007669"/>
    <property type="project" value="InterPro"/>
</dbReference>